<accession>G0QQV4</accession>
<dbReference type="STRING" id="857967.G0QQV4"/>
<dbReference type="GeneID" id="14908564"/>
<dbReference type="SUPFAM" id="SSF53150">
    <property type="entry name" value="DNA repair protein MutS, domain II"/>
    <property type="match status" value="1"/>
</dbReference>
<dbReference type="Gene3D" id="3.40.50.300">
    <property type="entry name" value="P-loop containing nucleotide triphosphate hydrolases"/>
    <property type="match status" value="1"/>
</dbReference>
<feature type="region of interest" description="Disordered" evidence="7">
    <location>
        <begin position="1"/>
        <end position="34"/>
    </location>
</feature>
<dbReference type="OMA" id="YWTPNIK"/>
<name>G0QQV4_ICHMU</name>
<sequence length="1002" mass="118052">MISSSGSDESFEEESHKNKNNKPKKANNKKNGIFEQKSNLNFNFSEEGKNDLNENFTLPFFLQKEYIKDKEGRSPSDPNYDSSTLHIPVKILSNERPLYQQYWQVKSENYDKLVFFRLGRNFMCYYEDAFLMKRMFDLQVKMWGNKPFVMIWDSQYPLYIKETLEKANKTCIVVDQVSKKTIQKYIKIKINKKREITQIISKGTYTDFMNTNEDYNERFMMVLVESQIDSSLGIALIDCTTHKVLLDDIKGDKNGNYLRTILRKYKPVEVYSKKNNLSLQTKNLCKIISKPQFNFEYENKSFEPLESIFQGLKDEFSQEQSDVSLQLNQNQQQNNIKREYPEIFKKIETLYIQQKEKDEDFMDQSFDYYMLLQSVYLLLNYLKFLKLNENVFQQSTFEFLDEKTQSNDYLVLDSHAIENLDIFEVNQITKIQEEGSLLDFLDYTKTKFGKRKLKKWLMYPLKNIKQIQERQTTVQEILENINYFEDFLKKIQLLGDLERNLSKVFNSSQFSRLNPSSFDNFSHQRLKESFLFIKNLKILHQNFLEFPLKEFSSNILKNIFQKQDLPKLLDLIQKIENQLFQDENGNCFPKPGIDPTYDEILKNMEQIKDEMNQEVNKWRQKLKNLDIKLIKTRLQYEIQVPESIVQGQLKPKEFSLTSKVKGYQRFQTEQIIQLLKKIKTEEINIQKALAPFCITFFHQFFSQRDFFYKILNSLSDLDALFSLAFNAQKLPVKCLPSFHKKNTFILQNMHHPQLIKYKSKSIVPNDTIFPKNVTAILITGPNMGGKSTLLRQTCLAVILAQIGAFVPAEKFEMSIKDRIFCRIGATDNLMEGKSTFQIEMEETRNIVNEATEDSLVLLDELGRGTSTYDGVCIAYAVLKYLVEKTKCLCLFSTHYHLLVDEFLLYDSIQSYFMNFSFDNQQQKIHFEYKFVRGFSAKSFAVNVAQIAGLPYQIVERAGEVEKIITQEEQKLSNLILVNQKFNTYIQTLQQDLLMLQQDLQID</sequence>
<dbReference type="InterPro" id="IPR017261">
    <property type="entry name" value="DNA_mismatch_repair_MutS/MSH"/>
</dbReference>
<dbReference type="InterPro" id="IPR000432">
    <property type="entry name" value="DNA_mismatch_repair_MutS_C"/>
</dbReference>
<dbReference type="AlphaFoldDB" id="G0QQV4"/>
<feature type="coiled-coil region" evidence="6">
    <location>
        <begin position="597"/>
        <end position="628"/>
    </location>
</feature>
<keyword evidence="2" id="KW-0547">Nucleotide-binding</keyword>
<dbReference type="RefSeq" id="XP_004036389.1">
    <property type="nucleotide sequence ID" value="XM_004036341.1"/>
</dbReference>
<dbReference type="PROSITE" id="PS00486">
    <property type="entry name" value="DNA_MISMATCH_REPAIR_2"/>
    <property type="match status" value="1"/>
</dbReference>
<dbReference type="Gene3D" id="3.30.420.110">
    <property type="entry name" value="MutS, connector domain"/>
    <property type="match status" value="1"/>
</dbReference>
<keyword evidence="4" id="KW-0067">ATP-binding</keyword>
<dbReference type="EMBL" id="GL983683">
    <property type="protein sequence ID" value="EGR32403.1"/>
    <property type="molecule type" value="Genomic_DNA"/>
</dbReference>
<evidence type="ECO:0000313" key="9">
    <source>
        <dbReference type="EMBL" id="EGR32403.1"/>
    </source>
</evidence>
<dbReference type="Pfam" id="PF05190">
    <property type="entry name" value="MutS_IV"/>
    <property type="match status" value="1"/>
</dbReference>
<comment type="similarity">
    <text evidence="1">Belongs to the DNA mismatch repair MutS family.</text>
</comment>
<evidence type="ECO:0000313" key="10">
    <source>
        <dbReference type="Proteomes" id="UP000008983"/>
    </source>
</evidence>
<keyword evidence="6" id="KW-0175">Coiled coil</keyword>
<dbReference type="Pfam" id="PF05192">
    <property type="entry name" value="MutS_III"/>
    <property type="match status" value="1"/>
</dbReference>
<organism evidence="9 10">
    <name type="scientific">Ichthyophthirius multifiliis</name>
    <name type="common">White spot disease agent</name>
    <name type="synonym">Ich</name>
    <dbReference type="NCBI Taxonomy" id="5932"/>
    <lineage>
        <taxon>Eukaryota</taxon>
        <taxon>Sar</taxon>
        <taxon>Alveolata</taxon>
        <taxon>Ciliophora</taxon>
        <taxon>Intramacronucleata</taxon>
        <taxon>Oligohymenophorea</taxon>
        <taxon>Hymenostomatida</taxon>
        <taxon>Ophryoglenina</taxon>
        <taxon>Ichthyophthirius</taxon>
    </lineage>
</organism>
<keyword evidence="3" id="KW-0227">DNA damage</keyword>
<evidence type="ECO:0000256" key="7">
    <source>
        <dbReference type="SAM" id="MobiDB-lite"/>
    </source>
</evidence>
<keyword evidence="5" id="KW-0238">DNA-binding</keyword>
<evidence type="ECO:0000256" key="1">
    <source>
        <dbReference type="ARBA" id="ARBA00006271"/>
    </source>
</evidence>
<evidence type="ECO:0000256" key="5">
    <source>
        <dbReference type="ARBA" id="ARBA00023125"/>
    </source>
</evidence>
<feature type="compositionally biased region" description="Basic residues" evidence="7">
    <location>
        <begin position="18"/>
        <end position="28"/>
    </location>
</feature>
<evidence type="ECO:0000256" key="6">
    <source>
        <dbReference type="SAM" id="Coils"/>
    </source>
</evidence>
<dbReference type="Gene3D" id="3.40.1170.10">
    <property type="entry name" value="DNA repair protein MutS, domain I"/>
    <property type="match status" value="1"/>
</dbReference>
<dbReference type="InterPro" id="IPR007696">
    <property type="entry name" value="DNA_mismatch_repair_MutS_core"/>
</dbReference>
<evidence type="ECO:0000256" key="4">
    <source>
        <dbReference type="ARBA" id="ARBA00022840"/>
    </source>
</evidence>
<dbReference type="SUPFAM" id="SSF52540">
    <property type="entry name" value="P-loop containing nucleoside triphosphate hydrolases"/>
    <property type="match status" value="1"/>
</dbReference>
<reference evidence="9 10" key="1">
    <citation type="submission" date="2011-07" db="EMBL/GenBank/DDBJ databases">
        <authorList>
            <person name="Coyne R."/>
            <person name="Brami D."/>
            <person name="Johnson J."/>
            <person name="Hostetler J."/>
            <person name="Hannick L."/>
            <person name="Clark T."/>
            <person name="Cassidy-Hanley D."/>
            <person name="Inman J."/>
        </authorList>
    </citation>
    <scope>NUCLEOTIDE SEQUENCE [LARGE SCALE GENOMIC DNA]</scope>
    <source>
        <strain evidence="9 10">G5</strain>
    </source>
</reference>
<dbReference type="InterPro" id="IPR007695">
    <property type="entry name" value="DNA_mismatch_repair_MutS-lik_N"/>
</dbReference>
<gene>
    <name evidence="9" type="ORF">IMG5_084640</name>
</gene>
<dbReference type="InterPro" id="IPR045076">
    <property type="entry name" value="MutS"/>
</dbReference>
<dbReference type="GO" id="GO:0030983">
    <property type="term" value="F:mismatched DNA binding"/>
    <property type="evidence" value="ECO:0007669"/>
    <property type="project" value="InterPro"/>
</dbReference>
<dbReference type="GO" id="GO:0005524">
    <property type="term" value="F:ATP binding"/>
    <property type="evidence" value="ECO:0007669"/>
    <property type="project" value="UniProtKB-KW"/>
</dbReference>
<dbReference type="Gene3D" id="1.10.1420.10">
    <property type="match status" value="2"/>
</dbReference>
<keyword evidence="10" id="KW-1185">Reference proteome</keyword>
<protein>
    <recommendedName>
        <fullName evidence="8">DNA mismatch repair proteins mutS family domain-containing protein</fullName>
    </recommendedName>
</protein>
<dbReference type="PANTHER" id="PTHR11361">
    <property type="entry name" value="DNA MISMATCH REPAIR PROTEIN MUTS FAMILY MEMBER"/>
    <property type="match status" value="1"/>
</dbReference>
<dbReference type="Proteomes" id="UP000008983">
    <property type="component" value="Unassembled WGS sequence"/>
</dbReference>
<dbReference type="SMART" id="SM00533">
    <property type="entry name" value="MUTSd"/>
    <property type="match status" value="1"/>
</dbReference>
<dbReference type="GO" id="GO:0140664">
    <property type="term" value="F:ATP-dependent DNA damage sensor activity"/>
    <property type="evidence" value="ECO:0007669"/>
    <property type="project" value="InterPro"/>
</dbReference>
<evidence type="ECO:0000256" key="2">
    <source>
        <dbReference type="ARBA" id="ARBA00022741"/>
    </source>
</evidence>
<dbReference type="PIRSF" id="PIRSF037677">
    <property type="entry name" value="DNA_mis_repair_Msh6"/>
    <property type="match status" value="1"/>
</dbReference>
<evidence type="ECO:0000256" key="3">
    <source>
        <dbReference type="ARBA" id="ARBA00022763"/>
    </source>
</evidence>
<dbReference type="Pfam" id="PF01624">
    <property type="entry name" value="MutS_I"/>
    <property type="match status" value="1"/>
</dbReference>
<dbReference type="InterPro" id="IPR016151">
    <property type="entry name" value="DNA_mismatch_repair_MutS_N"/>
</dbReference>
<proteinExistence type="inferred from homology"/>
<evidence type="ECO:0000259" key="8">
    <source>
        <dbReference type="PROSITE" id="PS00486"/>
    </source>
</evidence>
<dbReference type="Pfam" id="PF00488">
    <property type="entry name" value="MutS_V"/>
    <property type="match status" value="1"/>
</dbReference>
<feature type="domain" description="DNA mismatch repair proteins mutS family" evidence="8">
    <location>
        <begin position="854"/>
        <end position="870"/>
    </location>
</feature>
<dbReference type="InterPro" id="IPR007861">
    <property type="entry name" value="DNA_mismatch_repair_MutS_clamp"/>
</dbReference>
<dbReference type="InterPro" id="IPR027417">
    <property type="entry name" value="P-loop_NTPase"/>
</dbReference>
<dbReference type="SUPFAM" id="SSF48334">
    <property type="entry name" value="DNA repair protein MutS, domain III"/>
    <property type="match status" value="1"/>
</dbReference>
<dbReference type="eggNOG" id="KOG0217">
    <property type="taxonomic scope" value="Eukaryota"/>
</dbReference>
<dbReference type="PANTHER" id="PTHR11361:SF148">
    <property type="entry name" value="DNA MISMATCH REPAIR PROTEIN MSH6"/>
    <property type="match status" value="1"/>
</dbReference>
<dbReference type="GO" id="GO:0006298">
    <property type="term" value="P:mismatch repair"/>
    <property type="evidence" value="ECO:0007669"/>
    <property type="project" value="InterPro"/>
</dbReference>
<dbReference type="InterPro" id="IPR036187">
    <property type="entry name" value="DNA_mismatch_repair_MutS_sf"/>
</dbReference>
<dbReference type="InterPro" id="IPR036678">
    <property type="entry name" value="MutS_con_dom_sf"/>
</dbReference>
<dbReference type="InParanoid" id="G0QQV4"/>
<dbReference type="SMART" id="SM00534">
    <property type="entry name" value="MUTSac"/>
    <property type="match status" value="1"/>
</dbReference>
<dbReference type="GO" id="GO:0032301">
    <property type="term" value="C:MutSalpha complex"/>
    <property type="evidence" value="ECO:0007669"/>
    <property type="project" value="TreeGrafter"/>
</dbReference>
<dbReference type="SUPFAM" id="SSF55271">
    <property type="entry name" value="DNA repair protein MutS, domain I"/>
    <property type="match status" value="1"/>
</dbReference>
<dbReference type="OrthoDB" id="10252754at2759"/>